<feature type="domain" description="Polysaccharide export protein N-terminal" evidence="2">
    <location>
        <begin position="46"/>
        <end position="119"/>
    </location>
</feature>
<dbReference type="Proteomes" id="UP000615026">
    <property type="component" value="Unassembled WGS sequence"/>
</dbReference>
<dbReference type="GO" id="GO:0015159">
    <property type="term" value="F:polysaccharide transmembrane transporter activity"/>
    <property type="evidence" value="ECO:0007669"/>
    <property type="project" value="InterPro"/>
</dbReference>
<protein>
    <submittedName>
        <fullName evidence="4">SLBB domain-containing protein</fullName>
    </submittedName>
</protein>
<dbReference type="PANTHER" id="PTHR33619">
    <property type="entry name" value="POLYSACCHARIDE EXPORT PROTEIN GFCE-RELATED"/>
    <property type="match status" value="1"/>
</dbReference>
<dbReference type="InterPro" id="IPR003715">
    <property type="entry name" value="Poly_export_N"/>
</dbReference>
<gene>
    <name evidence="4" type="ORF">IQ260_23880</name>
</gene>
<evidence type="ECO:0000313" key="4">
    <source>
        <dbReference type="EMBL" id="MBE9069690.1"/>
    </source>
</evidence>
<dbReference type="Pfam" id="PF10531">
    <property type="entry name" value="SLBB"/>
    <property type="match status" value="1"/>
</dbReference>
<evidence type="ECO:0000256" key="1">
    <source>
        <dbReference type="ARBA" id="ARBA00022729"/>
    </source>
</evidence>
<keyword evidence="5" id="KW-1185">Reference proteome</keyword>
<comment type="caution">
    <text evidence="4">The sequence shown here is derived from an EMBL/GenBank/DDBJ whole genome shotgun (WGS) entry which is preliminary data.</text>
</comment>
<proteinExistence type="predicted"/>
<reference evidence="4" key="1">
    <citation type="submission" date="2020-10" db="EMBL/GenBank/DDBJ databases">
        <authorList>
            <person name="Castelo-Branco R."/>
            <person name="Eusebio N."/>
            <person name="Adriana R."/>
            <person name="Vieira A."/>
            <person name="Brugerolle De Fraissinette N."/>
            <person name="Rezende De Castro R."/>
            <person name="Schneider M.P."/>
            <person name="Vasconcelos V."/>
            <person name="Leao P.N."/>
        </authorList>
    </citation>
    <scope>NUCLEOTIDE SEQUENCE</scope>
    <source>
        <strain evidence="4">LEGE 11479</strain>
    </source>
</reference>
<accession>A0A928ZYC4</accession>
<evidence type="ECO:0000313" key="5">
    <source>
        <dbReference type="Proteomes" id="UP000615026"/>
    </source>
</evidence>
<dbReference type="Gene3D" id="3.10.560.10">
    <property type="entry name" value="Outer membrane lipoprotein wza domain like"/>
    <property type="match status" value="2"/>
</dbReference>
<evidence type="ECO:0000259" key="3">
    <source>
        <dbReference type="Pfam" id="PF10531"/>
    </source>
</evidence>
<dbReference type="EMBL" id="JADEXP010000309">
    <property type="protein sequence ID" value="MBE9069690.1"/>
    <property type="molecule type" value="Genomic_DNA"/>
</dbReference>
<dbReference type="AlphaFoldDB" id="A0A928ZYC4"/>
<feature type="domain" description="Soluble ligand binding" evidence="3">
    <location>
        <begin position="248"/>
        <end position="298"/>
    </location>
</feature>
<dbReference type="InterPro" id="IPR019554">
    <property type="entry name" value="Soluble_ligand-bd"/>
</dbReference>
<name>A0A928ZYC4_LEPEC</name>
<evidence type="ECO:0000259" key="2">
    <source>
        <dbReference type="Pfam" id="PF02563"/>
    </source>
</evidence>
<dbReference type="InterPro" id="IPR049712">
    <property type="entry name" value="Poly_export"/>
</dbReference>
<sequence length="357" mass="38109">MLSGITASLVALPTWAQLPPLDSPDTIRSQGVLRPQASPPSTVALETYALGPGDQIRVEVLVELEIFEEPFDQIVLLDGSLTLPWVGKVDVAGLNPIEAEAKVAAAYSQYIRNPRLTFQLLQPRPLRVGIVGEINRPGGYTLQVSSEAGEQSEASESRTRFWPSLTQAIITAGGITRSADVRSVQIKREGVPDLIQANLWDLVESGNLRQDVLLRDGDQIIVPTAQTIDNSEVIALANTTFAPATITVNVVGEVESPGSLSVPPDTLLNQAVLTAGGFNNRARTSRVELIRLNPNGNVSQQSVSVNLAQDVNDEQNPVLQDGDTIIVGRSGLAATSDTASLIFSPLTDLLLGIFGIQ</sequence>
<dbReference type="PANTHER" id="PTHR33619:SF3">
    <property type="entry name" value="POLYSACCHARIDE EXPORT PROTEIN GFCE-RELATED"/>
    <property type="match status" value="1"/>
</dbReference>
<organism evidence="4 5">
    <name type="scientific">Leptolyngbya cf. ectocarpi LEGE 11479</name>
    <dbReference type="NCBI Taxonomy" id="1828722"/>
    <lineage>
        <taxon>Bacteria</taxon>
        <taxon>Bacillati</taxon>
        <taxon>Cyanobacteriota</taxon>
        <taxon>Cyanophyceae</taxon>
        <taxon>Leptolyngbyales</taxon>
        <taxon>Leptolyngbyaceae</taxon>
        <taxon>Leptolyngbya group</taxon>
        <taxon>Leptolyngbya</taxon>
    </lineage>
</organism>
<keyword evidence="1" id="KW-0732">Signal</keyword>
<dbReference type="Pfam" id="PF02563">
    <property type="entry name" value="Poly_export"/>
    <property type="match status" value="1"/>
</dbReference>